<proteinExistence type="predicted"/>
<evidence type="ECO:0000313" key="2">
    <source>
        <dbReference type="EMBL" id="KAK8078020.1"/>
    </source>
</evidence>
<keyword evidence="3" id="KW-1185">Reference proteome</keyword>
<reference evidence="2 3" key="1">
    <citation type="submission" date="2023-01" db="EMBL/GenBank/DDBJ databases">
        <title>Analysis of 21 Apiospora genomes using comparative genomics revels a genus with tremendous synthesis potential of carbohydrate active enzymes and secondary metabolites.</title>
        <authorList>
            <person name="Sorensen T."/>
        </authorList>
    </citation>
    <scope>NUCLEOTIDE SEQUENCE [LARGE SCALE GENOMIC DNA]</scope>
    <source>
        <strain evidence="2 3">CBS 83171</strain>
    </source>
</reference>
<feature type="compositionally biased region" description="Polar residues" evidence="1">
    <location>
        <begin position="68"/>
        <end position="80"/>
    </location>
</feature>
<feature type="compositionally biased region" description="Polar residues" evidence="1">
    <location>
        <begin position="91"/>
        <end position="136"/>
    </location>
</feature>
<organism evidence="2 3">
    <name type="scientific">Apiospora saccharicola</name>
    <dbReference type="NCBI Taxonomy" id="335842"/>
    <lineage>
        <taxon>Eukaryota</taxon>
        <taxon>Fungi</taxon>
        <taxon>Dikarya</taxon>
        <taxon>Ascomycota</taxon>
        <taxon>Pezizomycotina</taxon>
        <taxon>Sordariomycetes</taxon>
        <taxon>Xylariomycetidae</taxon>
        <taxon>Amphisphaeriales</taxon>
        <taxon>Apiosporaceae</taxon>
        <taxon>Apiospora</taxon>
    </lineage>
</organism>
<gene>
    <name evidence="2" type="ORF">PG996_004190</name>
</gene>
<protein>
    <submittedName>
        <fullName evidence="2">Uncharacterized protein</fullName>
    </submittedName>
</protein>
<evidence type="ECO:0000313" key="3">
    <source>
        <dbReference type="Proteomes" id="UP001446871"/>
    </source>
</evidence>
<feature type="region of interest" description="Disordered" evidence="1">
    <location>
        <begin position="1"/>
        <end position="30"/>
    </location>
</feature>
<dbReference type="EMBL" id="JAQQWM010000002">
    <property type="protein sequence ID" value="KAK8078020.1"/>
    <property type="molecule type" value="Genomic_DNA"/>
</dbReference>
<evidence type="ECO:0000256" key="1">
    <source>
        <dbReference type="SAM" id="MobiDB-lite"/>
    </source>
</evidence>
<name>A0ABR1W6A7_9PEZI</name>
<accession>A0ABR1W6A7</accession>
<feature type="region of interest" description="Disordered" evidence="1">
    <location>
        <begin position="68"/>
        <end position="188"/>
    </location>
</feature>
<comment type="caution">
    <text evidence="2">The sequence shown here is derived from an EMBL/GenBank/DDBJ whole genome shotgun (WGS) entry which is preliminary data.</text>
</comment>
<dbReference type="Proteomes" id="UP001446871">
    <property type="component" value="Unassembled WGS sequence"/>
</dbReference>
<sequence length="188" mass="20530">MAPQMNLGDIQFSGNAGFHGQTNQRPQQPYEDMTGMVSVNIPSDQYYQFNQYQQMMQNAEGDYQFPQVSMNLSQPTGGQQDEQDVMAKPEPNSQSPPSQDSTAIPSIPTSGSTMSFNSQSTPATAQWEPTSATMPSVGTGLYAPLSSEEHAFVDSHAAAEALQQYQEEHGDESDSNEEHFSLHGELVS</sequence>